<evidence type="ECO:0000313" key="2">
    <source>
        <dbReference type="EMBL" id="KAK5983212.1"/>
    </source>
</evidence>
<comment type="caution">
    <text evidence="2">The sequence shown here is derived from an EMBL/GenBank/DDBJ whole genome shotgun (WGS) entry which is preliminary data.</text>
</comment>
<evidence type="ECO:0000259" key="1">
    <source>
        <dbReference type="Pfam" id="PF00675"/>
    </source>
</evidence>
<organism evidence="2 3">
    <name type="scientific">Trichostrongylus colubriformis</name>
    <name type="common">Black scour worm</name>
    <dbReference type="NCBI Taxonomy" id="6319"/>
    <lineage>
        <taxon>Eukaryota</taxon>
        <taxon>Metazoa</taxon>
        <taxon>Ecdysozoa</taxon>
        <taxon>Nematoda</taxon>
        <taxon>Chromadorea</taxon>
        <taxon>Rhabditida</taxon>
        <taxon>Rhabditina</taxon>
        <taxon>Rhabditomorpha</taxon>
        <taxon>Strongyloidea</taxon>
        <taxon>Trichostrongylidae</taxon>
        <taxon>Trichostrongylus</taxon>
    </lineage>
</organism>
<evidence type="ECO:0000313" key="3">
    <source>
        <dbReference type="Proteomes" id="UP001331761"/>
    </source>
</evidence>
<dbReference type="GO" id="GO:0004222">
    <property type="term" value="F:metalloendopeptidase activity"/>
    <property type="evidence" value="ECO:0007669"/>
    <property type="project" value="InterPro"/>
</dbReference>
<dbReference type="InterPro" id="IPR011765">
    <property type="entry name" value="Pept_M16_N"/>
</dbReference>
<sequence>MALRFVIGSSLRPVLNTQVRNVTALSIKDVLANQPSCEVQTLKNGFRIAAEDNGKPTATVGVWIETGSRYENEENNGVAHFLERLMHKASEYDLTFLLSSPFNYSFYHVFQQNTAFNFQGTGKRASSALENELDAIGARMHSYTTRDRTAIFVQSSSQDVEKVVDILADVLRNSKLDSSAIEAEREVLIRELEQSEDDLQGVTMDNLHIAAYQGTSMAKSPLGTSTSLKVRTFG</sequence>
<dbReference type="SUPFAM" id="SSF63411">
    <property type="entry name" value="LuxS/MPP-like metallohydrolase"/>
    <property type="match status" value="1"/>
</dbReference>
<feature type="non-terminal residue" evidence="2">
    <location>
        <position position="234"/>
    </location>
</feature>
<dbReference type="AlphaFoldDB" id="A0AAN8FQM0"/>
<protein>
    <recommendedName>
        <fullName evidence="1">Peptidase M16 N-terminal domain-containing protein</fullName>
    </recommendedName>
</protein>
<name>A0AAN8FQM0_TRICO</name>
<dbReference type="InterPro" id="IPR011249">
    <property type="entry name" value="Metalloenz_LuxS/M16"/>
</dbReference>
<accession>A0AAN8FQM0</accession>
<dbReference type="PANTHER" id="PTHR11851">
    <property type="entry name" value="METALLOPROTEASE"/>
    <property type="match status" value="1"/>
</dbReference>
<dbReference type="GO" id="GO:0005739">
    <property type="term" value="C:mitochondrion"/>
    <property type="evidence" value="ECO:0007669"/>
    <property type="project" value="TreeGrafter"/>
</dbReference>
<dbReference type="GO" id="GO:0006508">
    <property type="term" value="P:proteolysis"/>
    <property type="evidence" value="ECO:0007669"/>
    <property type="project" value="InterPro"/>
</dbReference>
<gene>
    <name evidence="2" type="ORF">GCK32_017096</name>
</gene>
<dbReference type="InterPro" id="IPR001431">
    <property type="entry name" value="Pept_M16_Zn_BS"/>
</dbReference>
<dbReference type="Pfam" id="PF00675">
    <property type="entry name" value="Peptidase_M16"/>
    <property type="match status" value="2"/>
</dbReference>
<dbReference type="PROSITE" id="PS00143">
    <property type="entry name" value="INSULINASE"/>
    <property type="match status" value="1"/>
</dbReference>
<dbReference type="Proteomes" id="UP001331761">
    <property type="component" value="Unassembled WGS sequence"/>
</dbReference>
<dbReference type="GO" id="GO:0046872">
    <property type="term" value="F:metal ion binding"/>
    <property type="evidence" value="ECO:0007669"/>
    <property type="project" value="InterPro"/>
</dbReference>
<reference evidence="2 3" key="1">
    <citation type="submission" date="2019-10" db="EMBL/GenBank/DDBJ databases">
        <title>Assembly and Annotation for the nematode Trichostrongylus colubriformis.</title>
        <authorList>
            <person name="Martin J."/>
        </authorList>
    </citation>
    <scope>NUCLEOTIDE SEQUENCE [LARGE SCALE GENOMIC DNA]</scope>
    <source>
        <strain evidence="2">G859</strain>
        <tissue evidence="2">Whole worm</tissue>
    </source>
</reference>
<keyword evidence="3" id="KW-1185">Reference proteome</keyword>
<dbReference type="Gene3D" id="3.30.830.10">
    <property type="entry name" value="Metalloenzyme, LuxS/M16 peptidase-like"/>
    <property type="match status" value="1"/>
</dbReference>
<feature type="domain" description="Peptidase M16 N-terminal" evidence="1">
    <location>
        <begin position="116"/>
        <end position="224"/>
    </location>
</feature>
<dbReference type="EMBL" id="WIXE01004239">
    <property type="protein sequence ID" value="KAK5983212.1"/>
    <property type="molecule type" value="Genomic_DNA"/>
</dbReference>
<dbReference type="InterPro" id="IPR050361">
    <property type="entry name" value="MPP/UQCRC_Complex"/>
</dbReference>
<proteinExistence type="predicted"/>
<feature type="domain" description="Peptidase M16 N-terminal" evidence="1">
    <location>
        <begin position="47"/>
        <end position="91"/>
    </location>
</feature>
<dbReference type="PANTHER" id="PTHR11851:SF143">
    <property type="entry name" value="CYTOCHROME B-C1 COMPLEX SUBUNIT 1, MITOCHONDRIAL"/>
    <property type="match status" value="1"/>
</dbReference>